<comment type="caution">
    <text evidence="3">The sequence shown here is derived from an EMBL/GenBank/DDBJ whole genome shotgun (WGS) entry which is preliminary data.</text>
</comment>
<feature type="region of interest" description="Disordered" evidence="1">
    <location>
        <begin position="190"/>
        <end position="213"/>
    </location>
</feature>
<dbReference type="EMBL" id="JADGJD010002198">
    <property type="protein sequence ID" value="KAJ3034129.1"/>
    <property type="molecule type" value="Genomic_DNA"/>
</dbReference>
<evidence type="ECO:0000313" key="4">
    <source>
        <dbReference type="Proteomes" id="UP001212841"/>
    </source>
</evidence>
<dbReference type="SUPFAM" id="SSF56219">
    <property type="entry name" value="DNase I-like"/>
    <property type="match status" value="1"/>
</dbReference>
<dbReference type="GO" id="GO:0004439">
    <property type="term" value="F:phosphatidylinositol-4,5-bisphosphate 5-phosphatase activity"/>
    <property type="evidence" value="ECO:0007669"/>
    <property type="project" value="TreeGrafter"/>
</dbReference>
<dbReference type="InterPro" id="IPR036691">
    <property type="entry name" value="Endo/exonu/phosph_ase_sf"/>
</dbReference>
<dbReference type="InterPro" id="IPR046985">
    <property type="entry name" value="IP5"/>
</dbReference>
<feature type="non-terminal residue" evidence="3">
    <location>
        <position position="542"/>
    </location>
</feature>
<evidence type="ECO:0000256" key="1">
    <source>
        <dbReference type="SAM" id="MobiDB-lite"/>
    </source>
</evidence>
<dbReference type="Pfam" id="PF22669">
    <property type="entry name" value="Exo_endo_phos2"/>
    <property type="match status" value="1"/>
</dbReference>
<dbReference type="PANTHER" id="PTHR11200">
    <property type="entry name" value="INOSITOL 5-PHOSPHATASE"/>
    <property type="match status" value="1"/>
</dbReference>
<dbReference type="Proteomes" id="UP001212841">
    <property type="component" value="Unassembled WGS sequence"/>
</dbReference>
<feature type="compositionally biased region" description="Low complexity" evidence="1">
    <location>
        <begin position="190"/>
        <end position="204"/>
    </location>
</feature>
<accession>A0AAD5WWN2</accession>
<dbReference type="Gene3D" id="3.60.10.10">
    <property type="entry name" value="Endonuclease/exonuclease/phosphatase"/>
    <property type="match status" value="1"/>
</dbReference>
<evidence type="ECO:0000259" key="2">
    <source>
        <dbReference type="SMART" id="SM00128"/>
    </source>
</evidence>
<keyword evidence="4" id="KW-1185">Reference proteome</keyword>
<protein>
    <recommendedName>
        <fullName evidence="2">Inositol polyphosphate-related phosphatase domain-containing protein</fullName>
    </recommendedName>
</protein>
<dbReference type="InterPro" id="IPR000300">
    <property type="entry name" value="IPPc"/>
</dbReference>
<dbReference type="AlphaFoldDB" id="A0AAD5WWN2"/>
<dbReference type="SMART" id="SM00128">
    <property type="entry name" value="IPPc"/>
    <property type="match status" value="1"/>
</dbReference>
<feature type="domain" description="Inositol polyphosphate-related phosphatase" evidence="2">
    <location>
        <begin position="53"/>
        <end position="482"/>
    </location>
</feature>
<dbReference type="GO" id="GO:0046856">
    <property type="term" value="P:phosphatidylinositol dephosphorylation"/>
    <property type="evidence" value="ECO:0007669"/>
    <property type="project" value="InterPro"/>
</dbReference>
<feature type="region of interest" description="Disordered" evidence="1">
    <location>
        <begin position="469"/>
        <end position="503"/>
    </location>
</feature>
<dbReference type="PANTHER" id="PTHR11200:SF286">
    <property type="entry name" value="5-PHOSPHATASE, PUTATIVE (AFU_ORTHOLOGUE AFUA_5G07600)-RELATED"/>
    <property type="match status" value="1"/>
</dbReference>
<gene>
    <name evidence="3" type="ORF">HK097_004589</name>
</gene>
<proteinExistence type="predicted"/>
<sequence length="542" mass="59976">MDARAERLRRRTSSGYGNHTAEEAVANLSQSTNAQPNPFADVQLVRSPLNSPDDINVLVGTWNVATRTPTPEDLKNFDLLPWLSAPVSDASLLNLFSSSDSSEALDEFNTADSSTSRLSAAGRSIAPDIVVLGFQELVTQPSAIFLPHENFVYGAAKIAVKKDAKELGGLEPWIDLATSALNRAYGGKLTSTSSPSYNPTSTDTTSEENQQEETITYEPLCLHRMTALGILLLTRSDPYTRIKISSIRSGSIGTGLLGIYGNKGSVSISLDISLSNDPTDTSSTLPSTSKPVSFCFVNAHLGPHEGESYHDWRNEEISSIFDTLVLHPRNNRHISPRLASNHDALWFLGDTNYRLRGAGSWKSLKSEPLARSHVYDLIDKGDYKTLLSYDELTYIRERLKWPSLKGFLEAPITFLPTYKHHIYHFGKLDFPSEKNKAVDLHHLPASQKHSSKRFPAYCDRILYKANGSLRGSLSSTTPPPPTEPSQTDNESESLLNRLDESTSATEWEDAKRFTSKAVTPLSYRTVQQMGWSDHKPVVGMWT</sequence>
<organism evidence="3 4">
    <name type="scientific">Rhizophlyctis rosea</name>
    <dbReference type="NCBI Taxonomy" id="64517"/>
    <lineage>
        <taxon>Eukaryota</taxon>
        <taxon>Fungi</taxon>
        <taxon>Fungi incertae sedis</taxon>
        <taxon>Chytridiomycota</taxon>
        <taxon>Chytridiomycota incertae sedis</taxon>
        <taxon>Chytridiomycetes</taxon>
        <taxon>Rhizophlyctidales</taxon>
        <taxon>Rhizophlyctidaceae</taxon>
        <taxon>Rhizophlyctis</taxon>
    </lineage>
</organism>
<reference evidence="3" key="1">
    <citation type="submission" date="2020-05" db="EMBL/GenBank/DDBJ databases">
        <title>Phylogenomic resolution of chytrid fungi.</title>
        <authorList>
            <person name="Stajich J.E."/>
            <person name="Amses K."/>
            <person name="Simmons R."/>
            <person name="Seto K."/>
            <person name="Myers J."/>
            <person name="Bonds A."/>
            <person name="Quandt C.A."/>
            <person name="Barry K."/>
            <person name="Liu P."/>
            <person name="Grigoriev I."/>
            <person name="Longcore J.E."/>
            <person name="James T.Y."/>
        </authorList>
    </citation>
    <scope>NUCLEOTIDE SEQUENCE</scope>
    <source>
        <strain evidence="3">JEL0318</strain>
    </source>
</reference>
<evidence type="ECO:0000313" key="3">
    <source>
        <dbReference type="EMBL" id="KAJ3034129.1"/>
    </source>
</evidence>
<name>A0AAD5WWN2_9FUNG</name>